<evidence type="ECO:0000313" key="4">
    <source>
        <dbReference type="EMBL" id="RKD76493.1"/>
    </source>
</evidence>
<evidence type="ECO:0000256" key="1">
    <source>
        <dbReference type="ARBA" id="ARBA00022801"/>
    </source>
</evidence>
<dbReference type="Gene3D" id="3.40.630.40">
    <property type="entry name" value="Zn-dependent exopeptidases"/>
    <property type="match status" value="1"/>
</dbReference>
<dbReference type="RefSeq" id="WP_170146824.1">
    <property type="nucleotide sequence ID" value="NZ_RAPK01000006.1"/>
</dbReference>
<dbReference type="Gene3D" id="2.30.30.40">
    <property type="entry name" value="SH3 Domains"/>
    <property type="match status" value="1"/>
</dbReference>
<dbReference type="GO" id="GO:0009253">
    <property type="term" value="P:peptidoglycan catabolic process"/>
    <property type="evidence" value="ECO:0007669"/>
    <property type="project" value="InterPro"/>
</dbReference>
<dbReference type="GO" id="GO:0071555">
    <property type="term" value="P:cell wall organization"/>
    <property type="evidence" value="ECO:0007669"/>
    <property type="project" value="UniProtKB-KW"/>
</dbReference>
<dbReference type="SMART" id="SM00287">
    <property type="entry name" value="SH3b"/>
    <property type="match status" value="1"/>
</dbReference>
<dbReference type="InterPro" id="IPR003646">
    <property type="entry name" value="SH3-like_bac-type"/>
</dbReference>
<dbReference type="InterPro" id="IPR036028">
    <property type="entry name" value="SH3-like_dom_sf"/>
</dbReference>
<protein>
    <submittedName>
        <fullName evidence="4">N-acetylmuramoyl-L-alanine amidase</fullName>
    </submittedName>
</protein>
<dbReference type="PROSITE" id="PS51781">
    <property type="entry name" value="SH3B"/>
    <property type="match status" value="1"/>
</dbReference>
<gene>
    <name evidence="4" type="ORF">ATL39_0712</name>
</gene>
<keyword evidence="1" id="KW-0378">Hydrolase</keyword>
<evidence type="ECO:0000259" key="3">
    <source>
        <dbReference type="PROSITE" id="PS51781"/>
    </source>
</evidence>
<dbReference type="InterPro" id="IPR002508">
    <property type="entry name" value="MurNAc-LAA_cat"/>
</dbReference>
<name>A0A419V956_9BACL</name>
<reference evidence="4 5" key="1">
    <citation type="submission" date="2018-09" db="EMBL/GenBank/DDBJ databases">
        <title>Genomic Encyclopedia of Archaeal and Bacterial Type Strains, Phase II (KMG-II): from individual species to whole genera.</title>
        <authorList>
            <person name="Goeker M."/>
        </authorList>
    </citation>
    <scope>NUCLEOTIDE SEQUENCE [LARGE SCALE GENOMIC DNA]</scope>
    <source>
        <strain evidence="4 5">DSM 17008</strain>
    </source>
</reference>
<sequence length="591" mass="61663">MIRNCLKIVLPVLVALILFILVPLQSFAQDQRLSGSDRIGTAIELSKHGWDKSGSVIIARSDHPADALASAGLVAKTGAPVLLSKKGSLDSRLTAEIKRLGAKQVYLLGGTGAISGSVESSLKSQGVSVKRVSGDTRYTTAQSVNKEAGLGSASTAILVNGSTVADALSASGIAANKNLPIYLSRTNSTPVELPSTVKNVVIFGGTAAISSSVEQKLKSQGKSVQRISGADRYETSVNAAKWAKLSGKHNLIVRGTSVKSSAEDYPDAVASAGLSKKLGAPVILSHNSSPASVTKNYISSSSKTNLVLGGTTAISNKALNDLNVSLSSGGSTAPEDDSSLTSATISSPYEINVRSVANWSADILGTVKNGQGVEVYEVKDGWAKIKYGSSTGFIPGNYVNLTGGQPEPEPSVLAGKVISIDAGHGGNDPGAVANGLQEKELNLDVALRVEKRLKDLGATVIMTRKTDTFIELGQRARIANDAKASSFISIHGNAFNAAANGTETFHHPTSTEGRKLATALQTELIEELSTTNRGVKNNNFAVLRLTSMPSALVELGFLTNAAEAKRLKTNEFREKSAIAIVNGLETYYGSK</sequence>
<dbReference type="Pfam" id="PF04122">
    <property type="entry name" value="CW_binding_2"/>
    <property type="match status" value="3"/>
</dbReference>
<dbReference type="CDD" id="cd02696">
    <property type="entry name" value="MurNAc-LAA"/>
    <property type="match status" value="1"/>
</dbReference>
<dbReference type="PANTHER" id="PTHR30032">
    <property type="entry name" value="N-ACETYLMURAMOYL-L-ALANINE AMIDASE-RELATED"/>
    <property type="match status" value="1"/>
</dbReference>
<evidence type="ECO:0000256" key="2">
    <source>
        <dbReference type="ARBA" id="ARBA00023316"/>
    </source>
</evidence>
<evidence type="ECO:0000313" key="5">
    <source>
        <dbReference type="Proteomes" id="UP000285120"/>
    </source>
</evidence>
<dbReference type="SMART" id="SM00646">
    <property type="entry name" value="Ami_3"/>
    <property type="match status" value="1"/>
</dbReference>
<dbReference type="InterPro" id="IPR051922">
    <property type="entry name" value="Bact_Sporulation_Assoc"/>
</dbReference>
<dbReference type="InterPro" id="IPR007253">
    <property type="entry name" value="Cell_wall-bd_2"/>
</dbReference>
<dbReference type="Pfam" id="PF08239">
    <property type="entry name" value="SH3_3"/>
    <property type="match status" value="1"/>
</dbReference>
<keyword evidence="2" id="KW-0961">Cell wall biogenesis/degradation</keyword>
<feature type="domain" description="SH3b" evidence="3">
    <location>
        <begin position="340"/>
        <end position="403"/>
    </location>
</feature>
<dbReference type="AlphaFoldDB" id="A0A419V956"/>
<keyword evidence="5" id="KW-1185">Reference proteome</keyword>
<organism evidence="4 5">
    <name type="scientific">Sinobaca qinghaiensis</name>
    <dbReference type="NCBI Taxonomy" id="342944"/>
    <lineage>
        <taxon>Bacteria</taxon>
        <taxon>Bacillati</taxon>
        <taxon>Bacillota</taxon>
        <taxon>Bacilli</taxon>
        <taxon>Bacillales</taxon>
        <taxon>Sporolactobacillaceae</taxon>
        <taxon>Sinobaca</taxon>
    </lineage>
</organism>
<dbReference type="PANTHER" id="PTHR30032:SF1">
    <property type="entry name" value="N-ACETYLMURAMOYL-L-ALANINE AMIDASE LYTC"/>
    <property type="match status" value="1"/>
</dbReference>
<dbReference type="SUPFAM" id="SSF53187">
    <property type="entry name" value="Zn-dependent exopeptidases"/>
    <property type="match status" value="1"/>
</dbReference>
<dbReference type="Gene3D" id="3.40.50.12090">
    <property type="match status" value="2"/>
</dbReference>
<proteinExistence type="predicted"/>
<dbReference type="SUPFAM" id="SSF50044">
    <property type="entry name" value="SH3-domain"/>
    <property type="match status" value="1"/>
</dbReference>
<dbReference type="EMBL" id="RAPK01000006">
    <property type="protein sequence ID" value="RKD76493.1"/>
    <property type="molecule type" value="Genomic_DNA"/>
</dbReference>
<accession>A0A419V956</accession>
<comment type="caution">
    <text evidence="4">The sequence shown here is derived from an EMBL/GenBank/DDBJ whole genome shotgun (WGS) entry which is preliminary data.</text>
</comment>
<dbReference type="Proteomes" id="UP000285120">
    <property type="component" value="Unassembled WGS sequence"/>
</dbReference>
<dbReference type="Pfam" id="PF01520">
    <property type="entry name" value="Amidase_3"/>
    <property type="match status" value="1"/>
</dbReference>
<dbReference type="GO" id="GO:0008745">
    <property type="term" value="F:N-acetylmuramoyl-L-alanine amidase activity"/>
    <property type="evidence" value="ECO:0007669"/>
    <property type="project" value="InterPro"/>
</dbReference>